<keyword evidence="4" id="KW-1185">Reference proteome</keyword>
<comment type="similarity">
    <text evidence="1">Belongs to the saccharopine dehydrogenase family.</text>
</comment>
<dbReference type="Proteomes" id="UP000070700">
    <property type="component" value="Unassembled WGS sequence"/>
</dbReference>
<evidence type="ECO:0000259" key="2">
    <source>
        <dbReference type="Pfam" id="PF03435"/>
    </source>
</evidence>
<dbReference type="KEGG" id="psco:LY89DRAFT_733076"/>
<dbReference type="OrthoDB" id="3555633at2759"/>
<protein>
    <recommendedName>
        <fullName evidence="2">Saccharopine dehydrogenase NADP binding domain-containing protein</fullName>
    </recommendedName>
</protein>
<name>A0A194XE27_MOLSC</name>
<sequence>MAATRELDIVLLGATGFRGALCAEHIMRTFPTTLKWAIAGRSAAALERLSERLISINTDLIEIVELNAIDLDRLTAKARVVINTIGPFCRFSTPILKACAKNGTHYFDTTTETLWIKEIIEKYHSTAVETGAKIIPSISLSSSPSDLLAWLSVNKIREQSVSGVSQVIASGKLEISGMSAGSLASVLDVRDKYGPDLQKSRENESVEFKAIATSEDGKMRVGSRWAYKGSMYELRLVEILEPNFNDPATKNDDILIDFREGNYAFCEPYLGQDSRSIGGTFQTLVSHHRQSGTGKDHSETANGFALQFRQKNDICDRAPEA</sequence>
<dbReference type="GO" id="GO:0005886">
    <property type="term" value="C:plasma membrane"/>
    <property type="evidence" value="ECO:0007669"/>
    <property type="project" value="TreeGrafter"/>
</dbReference>
<organism evidence="3 4">
    <name type="scientific">Mollisia scopiformis</name>
    <name type="common">Conifer needle endophyte fungus</name>
    <name type="synonym">Phialocephala scopiformis</name>
    <dbReference type="NCBI Taxonomy" id="149040"/>
    <lineage>
        <taxon>Eukaryota</taxon>
        <taxon>Fungi</taxon>
        <taxon>Dikarya</taxon>
        <taxon>Ascomycota</taxon>
        <taxon>Pezizomycotina</taxon>
        <taxon>Leotiomycetes</taxon>
        <taxon>Helotiales</taxon>
        <taxon>Mollisiaceae</taxon>
        <taxon>Mollisia</taxon>
    </lineage>
</organism>
<dbReference type="AlphaFoldDB" id="A0A194XE27"/>
<dbReference type="SUPFAM" id="SSF51735">
    <property type="entry name" value="NAD(P)-binding Rossmann-fold domains"/>
    <property type="match status" value="1"/>
</dbReference>
<evidence type="ECO:0000256" key="1">
    <source>
        <dbReference type="ARBA" id="ARBA00038048"/>
    </source>
</evidence>
<reference evidence="3 4" key="1">
    <citation type="submission" date="2015-10" db="EMBL/GenBank/DDBJ databases">
        <title>Full genome of DAOMC 229536 Phialocephala scopiformis, a fungal endophyte of spruce producing the potent anti-insectan compound rugulosin.</title>
        <authorList>
            <consortium name="DOE Joint Genome Institute"/>
            <person name="Walker A.K."/>
            <person name="Frasz S.L."/>
            <person name="Seifert K.A."/>
            <person name="Miller J.D."/>
            <person name="Mondo S.J."/>
            <person name="Labutti K."/>
            <person name="Lipzen A."/>
            <person name="Dockter R."/>
            <person name="Kennedy M."/>
            <person name="Grigoriev I.V."/>
            <person name="Spatafora J.W."/>
        </authorList>
    </citation>
    <scope>NUCLEOTIDE SEQUENCE [LARGE SCALE GENOMIC DNA]</scope>
    <source>
        <strain evidence="3 4">CBS 120377</strain>
    </source>
</reference>
<dbReference type="GO" id="GO:0009247">
    <property type="term" value="P:glycolipid biosynthetic process"/>
    <property type="evidence" value="ECO:0007669"/>
    <property type="project" value="TreeGrafter"/>
</dbReference>
<dbReference type="PANTHER" id="PTHR12286:SF5">
    <property type="entry name" value="SACCHAROPINE DEHYDROGENASE-LIKE OXIDOREDUCTASE"/>
    <property type="match status" value="1"/>
</dbReference>
<accession>A0A194XE27</accession>
<dbReference type="GO" id="GO:0005739">
    <property type="term" value="C:mitochondrion"/>
    <property type="evidence" value="ECO:0007669"/>
    <property type="project" value="TreeGrafter"/>
</dbReference>
<proteinExistence type="inferred from homology"/>
<dbReference type="InterPro" id="IPR005097">
    <property type="entry name" value="Sacchrp_dh_NADP-bd"/>
</dbReference>
<dbReference type="GO" id="GO:0005811">
    <property type="term" value="C:lipid droplet"/>
    <property type="evidence" value="ECO:0007669"/>
    <property type="project" value="TreeGrafter"/>
</dbReference>
<dbReference type="EMBL" id="KQ947413">
    <property type="protein sequence ID" value="KUJ18406.1"/>
    <property type="molecule type" value="Genomic_DNA"/>
</dbReference>
<feature type="domain" description="Saccharopine dehydrogenase NADP binding" evidence="2">
    <location>
        <begin position="9"/>
        <end position="132"/>
    </location>
</feature>
<dbReference type="RefSeq" id="XP_018072761.1">
    <property type="nucleotide sequence ID" value="XM_018219761.1"/>
</dbReference>
<evidence type="ECO:0000313" key="4">
    <source>
        <dbReference type="Proteomes" id="UP000070700"/>
    </source>
</evidence>
<evidence type="ECO:0000313" key="3">
    <source>
        <dbReference type="EMBL" id="KUJ18406.1"/>
    </source>
</evidence>
<dbReference type="InParanoid" id="A0A194XE27"/>
<dbReference type="PANTHER" id="PTHR12286">
    <property type="entry name" value="SACCHAROPINE DEHYDROGENASE-LIKE OXIDOREDUCTASE"/>
    <property type="match status" value="1"/>
</dbReference>
<dbReference type="GeneID" id="28829487"/>
<dbReference type="Pfam" id="PF03435">
    <property type="entry name" value="Sacchrp_dh_NADP"/>
    <property type="match status" value="1"/>
</dbReference>
<dbReference type="InterPro" id="IPR051276">
    <property type="entry name" value="Saccharopine_DH-like_oxidrdct"/>
</dbReference>
<dbReference type="Gene3D" id="3.40.50.720">
    <property type="entry name" value="NAD(P)-binding Rossmann-like Domain"/>
    <property type="match status" value="1"/>
</dbReference>
<gene>
    <name evidence="3" type="ORF">LY89DRAFT_733076</name>
</gene>
<dbReference type="InterPro" id="IPR036291">
    <property type="entry name" value="NAD(P)-bd_dom_sf"/>
</dbReference>